<protein>
    <submittedName>
        <fullName evidence="1">Uncharacterized protein</fullName>
    </submittedName>
</protein>
<reference evidence="1 2" key="1">
    <citation type="submission" date="2021-07" db="EMBL/GenBank/DDBJ databases">
        <authorList>
            <person name="So Y."/>
        </authorList>
    </citation>
    <scope>NUCLEOTIDE SEQUENCE [LARGE SCALE GENOMIC DNA]</scope>
    <source>
        <strain evidence="1 2">HJA6</strain>
    </source>
</reference>
<dbReference type="RefSeq" id="WP_219761620.1">
    <property type="nucleotide sequence ID" value="NZ_JAHYBZ010000001.1"/>
</dbReference>
<keyword evidence="2" id="KW-1185">Reference proteome</keyword>
<gene>
    <name evidence="1" type="ORF">KPL78_04215</name>
</gene>
<comment type="caution">
    <text evidence="1">The sequence shown here is derived from an EMBL/GenBank/DDBJ whole genome shotgun (WGS) entry which is preliminary data.</text>
</comment>
<dbReference type="EMBL" id="JAHYBZ010000001">
    <property type="protein sequence ID" value="MBW6397037.1"/>
    <property type="molecule type" value="Genomic_DNA"/>
</dbReference>
<evidence type="ECO:0000313" key="2">
    <source>
        <dbReference type="Proteomes" id="UP001196565"/>
    </source>
</evidence>
<accession>A0ABS7A5L6</accession>
<name>A0ABS7A5L6_9PROT</name>
<proteinExistence type="predicted"/>
<evidence type="ECO:0000313" key="1">
    <source>
        <dbReference type="EMBL" id="MBW6397037.1"/>
    </source>
</evidence>
<sequence>MIDRAEQTSFLSLRDCLKATPAEEGGERFVYLEASNEARDHQGEVVLAKALKDSADYYLRYGNLDLDHITQLGPKAGIPNYPTFEIGRPAEVRITGGRTFVKGQVYRGEGPVAAKANDFWDSLTKISPPQRWYPSVGGAVVAKDTELDPKTKGRRTVIRQVRWTNIGFSKTPVNLSVPSVSTVPIGALAKSWGPGGLDLTKALEVSGGGTDAAALTGGAALAKQSLDRRVHSYWDFRDRVAEAVWRGRVHLHPRDVVAHATHEHGIGPAEASEWCERFLADLKRGEITKRKN</sequence>
<dbReference type="Proteomes" id="UP001196565">
    <property type="component" value="Unassembled WGS sequence"/>
</dbReference>
<organism evidence="1 2">
    <name type="scientific">Roseomonas alba</name>
    <dbReference type="NCBI Taxonomy" id="2846776"/>
    <lineage>
        <taxon>Bacteria</taxon>
        <taxon>Pseudomonadati</taxon>
        <taxon>Pseudomonadota</taxon>
        <taxon>Alphaproteobacteria</taxon>
        <taxon>Acetobacterales</taxon>
        <taxon>Roseomonadaceae</taxon>
        <taxon>Roseomonas</taxon>
    </lineage>
</organism>